<dbReference type="InterPro" id="IPR001128">
    <property type="entry name" value="Cyt_P450"/>
</dbReference>
<keyword evidence="8 12" id="KW-0560">Oxidoreductase</keyword>
<protein>
    <submittedName>
        <fullName evidence="12">Putative 5-epiaristolochene 1,3-dihydroxylase</fullName>
        <ecNumber evidence="12">1.14.14.149</ecNumber>
    </submittedName>
</protein>
<keyword evidence="11" id="KW-0472">Membrane</keyword>
<keyword evidence="7" id="KW-1133">Transmembrane helix</keyword>
<dbReference type="SUPFAM" id="SSF48264">
    <property type="entry name" value="Cytochrome P450"/>
    <property type="match status" value="1"/>
</dbReference>
<comment type="subcellular location">
    <subcellularLocation>
        <location evidence="2">Membrane</location>
        <topology evidence="2">Single-pass membrane protein</topology>
    </subcellularLocation>
</comment>
<organism evidence="12 13">
    <name type="scientific">Rosa chinensis</name>
    <name type="common">China rose</name>
    <dbReference type="NCBI Taxonomy" id="74649"/>
    <lineage>
        <taxon>Eukaryota</taxon>
        <taxon>Viridiplantae</taxon>
        <taxon>Streptophyta</taxon>
        <taxon>Embryophyta</taxon>
        <taxon>Tracheophyta</taxon>
        <taxon>Spermatophyta</taxon>
        <taxon>Magnoliopsida</taxon>
        <taxon>eudicotyledons</taxon>
        <taxon>Gunneridae</taxon>
        <taxon>Pentapetalae</taxon>
        <taxon>rosids</taxon>
        <taxon>fabids</taxon>
        <taxon>Rosales</taxon>
        <taxon>Rosaceae</taxon>
        <taxon>Rosoideae</taxon>
        <taxon>Rosoideae incertae sedis</taxon>
        <taxon>Rosa</taxon>
    </lineage>
</organism>
<evidence type="ECO:0000256" key="5">
    <source>
        <dbReference type="ARBA" id="ARBA00022692"/>
    </source>
</evidence>
<evidence type="ECO:0000256" key="7">
    <source>
        <dbReference type="ARBA" id="ARBA00022989"/>
    </source>
</evidence>
<dbReference type="InterPro" id="IPR036396">
    <property type="entry name" value="Cyt_P450_sf"/>
</dbReference>
<evidence type="ECO:0000256" key="8">
    <source>
        <dbReference type="ARBA" id="ARBA00023002"/>
    </source>
</evidence>
<keyword evidence="10" id="KW-0503">Monooxygenase</keyword>
<dbReference type="OMA" id="ESDLASX"/>
<evidence type="ECO:0000313" key="12">
    <source>
        <dbReference type="EMBL" id="PRQ41524.1"/>
    </source>
</evidence>
<evidence type="ECO:0000313" key="13">
    <source>
        <dbReference type="Proteomes" id="UP000238479"/>
    </source>
</evidence>
<keyword evidence="4" id="KW-0349">Heme</keyword>
<reference evidence="12 13" key="1">
    <citation type="journal article" date="2018" name="Nat. Genet.">
        <title>The Rosa genome provides new insights in the design of modern roses.</title>
        <authorList>
            <person name="Bendahmane M."/>
        </authorList>
    </citation>
    <scope>NUCLEOTIDE SEQUENCE [LARGE SCALE GENOMIC DNA]</scope>
    <source>
        <strain evidence="13">cv. Old Blush</strain>
    </source>
</reference>
<name>A0A2P6R518_ROSCH</name>
<sequence length="107" mass="11989">MDMILDEIISDHKLVFKKKSTIIAATAAAGEDHLHEDQDLVDVLLQLQESSDLQFQLTTDHIKAVIMEMYSTGSETSASTIEWTISELMKNPRAMEKAQAEIRQVVA</sequence>
<accession>A0A2P6R518</accession>
<comment type="cofactor">
    <cofactor evidence="1">
        <name>heme</name>
        <dbReference type="ChEBI" id="CHEBI:30413"/>
    </cofactor>
</comment>
<dbReference type="GO" id="GO:0016020">
    <property type="term" value="C:membrane"/>
    <property type="evidence" value="ECO:0007669"/>
    <property type="project" value="UniProtKB-SubCell"/>
</dbReference>
<dbReference type="InterPro" id="IPR002401">
    <property type="entry name" value="Cyt_P450_E_grp-I"/>
</dbReference>
<dbReference type="Gene3D" id="1.10.630.10">
    <property type="entry name" value="Cytochrome P450"/>
    <property type="match status" value="1"/>
</dbReference>
<dbReference type="Pfam" id="PF00067">
    <property type="entry name" value="p450"/>
    <property type="match status" value="1"/>
</dbReference>
<dbReference type="Gramene" id="PRQ41524">
    <property type="protein sequence ID" value="PRQ41524"/>
    <property type="gene ID" value="RchiOBHm_Chr3g0447781"/>
</dbReference>
<evidence type="ECO:0000256" key="9">
    <source>
        <dbReference type="ARBA" id="ARBA00023004"/>
    </source>
</evidence>
<dbReference type="OrthoDB" id="1154007at2759"/>
<keyword evidence="13" id="KW-1185">Reference proteome</keyword>
<dbReference type="AlphaFoldDB" id="A0A2P6R518"/>
<evidence type="ECO:0000256" key="6">
    <source>
        <dbReference type="ARBA" id="ARBA00022723"/>
    </source>
</evidence>
<evidence type="ECO:0000256" key="11">
    <source>
        <dbReference type="ARBA" id="ARBA00023136"/>
    </source>
</evidence>
<dbReference type="GO" id="GO:0005506">
    <property type="term" value="F:iron ion binding"/>
    <property type="evidence" value="ECO:0007669"/>
    <property type="project" value="InterPro"/>
</dbReference>
<dbReference type="EC" id="1.14.14.149" evidence="12"/>
<dbReference type="Proteomes" id="UP000238479">
    <property type="component" value="Chromosome 3"/>
</dbReference>
<keyword evidence="9" id="KW-0408">Iron</keyword>
<dbReference type="PRINTS" id="PR00463">
    <property type="entry name" value="EP450I"/>
</dbReference>
<evidence type="ECO:0000256" key="4">
    <source>
        <dbReference type="ARBA" id="ARBA00022617"/>
    </source>
</evidence>
<dbReference type="GO" id="GO:0102170">
    <property type="term" value="F:5-epi-aristolochene-1,3-dihydroxylase activity"/>
    <property type="evidence" value="ECO:0007669"/>
    <property type="project" value="UniProtKB-EC"/>
</dbReference>
<proteinExistence type="inferred from homology"/>
<dbReference type="PANTHER" id="PTHR47953">
    <property type="entry name" value="OS08G0105600 PROTEIN"/>
    <property type="match status" value="1"/>
</dbReference>
<comment type="caution">
    <text evidence="12">The sequence shown here is derived from an EMBL/GenBank/DDBJ whole genome shotgun (WGS) entry which is preliminary data.</text>
</comment>
<keyword evidence="6" id="KW-0479">Metal-binding</keyword>
<dbReference type="InterPro" id="IPR052306">
    <property type="entry name" value="CYP450_71D"/>
</dbReference>
<gene>
    <name evidence="12" type="ORF">RchiOBHm_Chr3g0447781</name>
</gene>
<evidence type="ECO:0000256" key="1">
    <source>
        <dbReference type="ARBA" id="ARBA00001971"/>
    </source>
</evidence>
<evidence type="ECO:0000256" key="10">
    <source>
        <dbReference type="ARBA" id="ARBA00023033"/>
    </source>
</evidence>
<dbReference type="PANTHER" id="PTHR47953:SF19">
    <property type="entry name" value="OS06G0641600 PROTEIN"/>
    <property type="match status" value="1"/>
</dbReference>
<evidence type="ECO:0000256" key="3">
    <source>
        <dbReference type="ARBA" id="ARBA00010617"/>
    </source>
</evidence>
<dbReference type="GO" id="GO:0020037">
    <property type="term" value="F:heme binding"/>
    <property type="evidence" value="ECO:0007669"/>
    <property type="project" value="InterPro"/>
</dbReference>
<evidence type="ECO:0000256" key="2">
    <source>
        <dbReference type="ARBA" id="ARBA00004167"/>
    </source>
</evidence>
<keyword evidence="5" id="KW-0812">Transmembrane</keyword>
<comment type="similarity">
    <text evidence="3">Belongs to the cytochrome P450 family.</text>
</comment>
<dbReference type="EMBL" id="PDCK01000041">
    <property type="protein sequence ID" value="PRQ41524.1"/>
    <property type="molecule type" value="Genomic_DNA"/>
</dbReference>